<dbReference type="PANTHER" id="PTHR30050">
    <property type="entry name" value="CHROMOSOMAL REPLICATION INITIATOR PROTEIN DNAA"/>
    <property type="match status" value="1"/>
</dbReference>
<evidence type="ECO:0000313" key="2">
    <source>
        <dbReference type="EMBL" id="EGV00268.1"/>
    </source>
</evidence>
<evidence type="ECO:0000313" key="3">
    <source>
        <dbReference type="Proteomes" id="UP000004978"/>
    </source>
</evidence>
<dbReference type="InterPro" id="IPR013317">
    <property type="entry name" value="DnaA_dom"/>
</dbReference>
<dbReference type="STRING" id="1037410.MCSF7_02381"/>
<proteinExistence type="predicted"/>
<keyword evidence="2" id="KW-0067">ATP-binding</keyword>
<organism evidence="2 3">
    <name type="scientific">Mycoplasmopsis columbina SF7</name>
    <dbReference type="NCBI Taxonomy" id="1037410"/>
    <lineage>
        <taxon>Bacteria</taxon>
        <taxon>Bacillati</taxon>
        <taxon>Mycoplasmatota</taxon>
        <taxon>Mycoplasmoidales</taxon>
        <taxon>Metamycoplasmataceae</taxon>
        <taxon>Mycoplasmopsis</taxon>
    </lineage>
</organism>
<comment type="caution">
    <text evidence="2">The sequence shown here is derived from an EMBL/GenBank/DDBJ whole genome shotgun (WGS) entry which is preliminary data.</text>
</comment>
<dbReference type="AlphaFoldDB" id="F9UKR3"/>
<gene>
    <name evidence="2" type="ORF">MCSF7_02381</name>
</gene>
<dbReference type="RefSeq" id="WP_006608881.1">
    <property type="nucleotide sequence ID" value="NZ_AFXA01000011.1"/>
</dbReference>
<dbReference type="EMBL" id="AFXA01000011">
    <property type="protein sequence ID" value="EGV00268.1"/>
    <property type="molecule type" value="Genomic_DNA"/>
</dbReference>
<keyword evidence="2" id="KW-0547">Nucleotide-binding</keyword>
<dbReference type="Pfam" id="PF00308">
    <property type="entry name" value="Bac_DnaA"/>
    <property type="match status" value="1"/>
</dbReference>
<sequence>MNKHNKTNVPMNKSYQSFSEILNFDENDLKKATLKYLKKYKVIQEAIKINSITDEELFTNSFLFLEIIEDGKRKNSPLYEFFVGRKNTGELIIKKELSSKNTYIKNLNLWLTEISEPKQNLDFKKISFVENRHVKEELVNKIAELIKNPNFKNFKGFFLHSKKATGKSFFLQACANELANEKISVAYILTDELQKFVYSSFDKNKGINELKHLLATVSVLILDNFSLIKISEYFVNDFLWDIISQRLRDNRLIFFASSHSIDETENIFIANIEKSKHLTTKMFELIRNNTIEYEY</sequence>
<dbReference type="PANTHER" id="PTHR30050:SF8">
    <property type="entry name" value="PRIMOSOMAL PROTEIN DNAI"/>
    <property type="match status" value="1"/>
</dbReference>
<dbReference type="Gene3D" id="3.40.50.300">
    <property type="entry name" value="P-loop containing nucleotide triphosphate hydrolases"/>
    <property type="match status" value="1"/>
</dbReference>
<reference evidence="2 3" key="1">
    <citation type="journal article" date="2013" name="Genome Announc.">
        <title>Genome Sequence of Mycoplasma columbinum Strain SF7.</title>
        <authorList>
            <person name="Guo Z."/>
            <person name="Xu X."/>
            <person name="Zheng Q."/>
            <person name="Li T."/>
            <person name="Kuang S."/>
            <person name="Zhang Z."/>
            <person name="Chen Y."/>
            <person name="Lu X."/>
            <person name="Zhou R."/>
            <person name="Bi D."/>
            <person name="Jin H."/>
        </authorList>
    </citation>
    <scope>NUCLEOTIDE SEQUENCE [LARGE SCALE GENOMIC DNA]</scope>
    <source>
        <strain evidence="2 3">SF7</strain>
    </source>
</reference>
<dbReference type="eggNOG" id="COG1484">
    <property type="taxonomic scope" value="Bacteria"/>
</dbReference>
<dbReference type="SUPFAM" id="SSF52540">
    <property type="entry name" value="P-loop containing nucleoside triphosphate hydrolases"/>
    <property type="match status" value="1"/>
</dbReference>
<accession>F9UKR3</accession>
<feature type="domain" description="Chromosomal replication initiator protein DnaA ATPAse" evidence="1">
    <location>
        <begin position="139"/>
        <end position="263"/>
    </location>
</feature>
<dbReference type="GO" id="GO:0004386">
    <property type="term" value="F:helicase activity"/>
    <property type="evidence" value="ECO:0007669"/>
    <property type="project" value="UniProtKB-KW"/>
</dbReference>
<dbReference type="GO" id="GO:0006260">
    <property type="term" value="P:DNA replication"/>
    <property type="evidence" value="ECO:0007669"/>
    <property type="project" value="TreeGrafter"/>
</dbReference>
<protein>
    <submittedName>
        <fullName evidence="2">Putative primosomal DNA helicase dnai</fullName>
    </submittedName>
</protein>
<keyword evidence="2" id="KW-0378">Hydrolase</keyword>
<name>F9UKR3_9BACT</name>
<dbReference type="Proteomes" id="UP000004978">
    <property type="component" value="Unassembled WGS sequence"/>
</dbReference>
<dbReference type="InterPro" id="IPR027417">
    <property type="entry name" value="P-loop_NTPase"/>
</dbReference>
<evidence type="ECO:0000259" key="1">
    <source>
        <dbReference type="Pfam" id="PF00308"/>
    </source>
</evidence>
<keyword evidence="3" id="KW-1185">Reference proteome</keyword>
<keyword evidence="2" id="KW-0347">Helicase</keyword>